<protein>
    <submittedName>
        <fullName evidence="1">Uncharacterized protein</fullName>
    </submittedName>
</protein>
<dbReference type="Proteomes" id="UP000224563">
    <property type="component" value="Unassembled WGS sequence"/>
</dbReference>
<dbReference type="EMBL" id="PDYG01000134">
    <property type="protein sequence ID" value="PHU36419.1"/>
    <property type="molecule type" value="Genomic_DNA"/>
</dbReference>
<sequence>MHFDKLSFHRKHLEVFQIDMNQERNQDFRVFAWKRQCGEVQIVERTTSIKEAVRGFVENLAFECRE</sequence>
<proteinExistence type="predicted"/>
<name>A0A2G3DZL4_9FIRM</name>
<organism evidence="1 2">
    <name type="scientific">Agathobacter ruminis</name>
    <dbReference type="NCBI Taxonomy" id="1712665"/>
    <lineage>
        <taxon>Bacteria</taxon>
        <taxon>Bacillati</taxon>
        <taxon>Bacillota</taxon>
        <taxon>Clostridia</taxon>
        <taxon>Lachnospirales</taxon>
        <taxon>Lachnospiraceae</taxon>
        <taxon>Agathobacter</taxon>
    </lineage>
</organism>
<comment type="caution">
    <text evidence="1">The sequence shown here is derived from an EMBL/GenBank/DDBJ whole genome shotgun (WGS) entry which is preliminary data.</text>
</comment>
<dbReference type="AlphaFoldDB" id="A0A2G3DZL4"/>
<evidence type="ECO:0000313" key="1">
    <source>
        <dbReference type="EMBL" id="PHU36419.1"/>
    </source>
</evidence>
<keyword evidence="2" id="KW-1185">Reference proteome</keyword>
<evidence type="ECO:0000313" key="2">
    <source>
        <dbReference type="Proteomes" id="UP000224563"/>
    </source>
</evidence>
<gene>
    <name evidence="1" type="ORF">CSX02_12625</name>
</gene>
<reference evidence="1 2" key="1">
    <citation type="submission" date="2017-10" db="EMBL/GenBank/DDBJ databases">
        <title>Resolving the taxonomy of Roseburia spp., Eubacterium rectale and Agathobacter spp. through phylogenomic analysis.</title>
        <authorList>
            <person name="Sheridan P.O."/>
            <person name="Walker A.W."/>
            <person name="Duncan S.H."/>
            <person name="Scott K.P."/>
            <person name="Toole P.W.O."/>
            <person name="Luis P."/>
            <person name="Flint H.J."/>
        </authorList>
    </citation>
    <scope>NUCLEOTIDE SEQUENCE [LARGE SCALE GENOMIC DNA]</scope>
    <source>
        <strain evidence="1 2">JK623</strain>
    </source>
</reference>
<accession>A0A2G3DZL4</accession>
<reference evidence="1 2" key="2">
    <citation type="submission" date="2017-10" db="EMBL/GenBank/DDBJ databases">
        <authorList>
            <person name="Banno H."/>
            <person name="Chua N.-H."/>
        </authorList>
    </citation>
    <scope>NUCLEOTIDE SEQUENCE [LARGE SCALE GENOMIC DNA]</scope>
    <source>
        <strain evidence="1 2">JK623</strain>
    </source>
</reference>